<evidence type="ECO:0000256" key="9">
    <source>
        <dbReference type="PROSITE-ProRule" id="PRU01049"/>
    </source>
</evidence>
<comment type="similarity">
    <text evidence="1 8 9 10">Belongs to the TRAFAC class TrmE-Era-EngA-EngB-Septin-like GTPase superfamily. EngA (Der) GTPase family.</text>
</comment>
<reference evidence="12 13" key="1">
    <citation type="submission" date="2018-10" db="EMBL/GenBank/DDBJ databases">
        <title>Genome sequence of the corn leaf aphid (Rhopalosiphum maidis Fitch).</title>
        <authorList>
            <person name="Chen W."/>
            <person name="Shakir S."/>
            <person name="Bigham M."/>
            <person name="Fei Z."/>
            <person name="Jander G."/>
        </authorList>
    </citation>
    <scope>NUCLEOTIDE SEQUENCE [LARGE SCALE GENOMIC DNA]</scope>
    <source>
        <strain evidence="12 13">BTI</strain>
    </source>
</reference>
<feature type="binding site" evidence="8">
    <location>
        <begin position="241"/>
        <end position="245"/>
    </location>
    <ligand>
        <name>GTP</name>
        <dbReference type="ChEBI" id="CHEBI:37565"/>
        <label>2</label>
    </ligand>
</feature>
<dbReference type="Gene3D" id="3.40.50.300">
    <property type="entry name" value="P-loop containing nucleotide triphosphate hydrolases"/>
    <property type="match status" value="2"/>
</dbReference>
<dbReference type="InterPro" id="IPR016484">
    <property type="entry name" value="GTPase_Der"/>
</dbReference>
<dbReference type="InterPro" id="IPR005225">
    <property type="entry name" value="Small_GTP-bd"/>
</dbReference>
<evidence type="ECO:0000256" key="3">
    <source>
        <dbReference type="ARBA" id="ARBA00022517"/>
    </source>
</evidence>
<dbReference type="HAMAP" id="MF_00195">
    <property type="entry name" value="GTPase_Der"/>
    <property type="match status" value="1"/>
</dbReference>
<dbReference type="EMBL" id="CP032759">
    <property type="protein sequence ID" value="AYN24500.1"/>
    <property type="molecule type" value="Genomic_DNA"/>
</dbReference>
<feature type="binding site" evidence="8">
    <location>
        <begin position="306"/>
        <end position="309"/>
    </location>
    <ligand>
        <name>GTP</name>
        <dbReference type="ChEBI" id="CHEBI:37565"/>
        <label>2</label>
    </ligand>
</feature>
<dbReference type="PROSITE" id="PS51712">
    <property type="entry name" value="G_ENGA"/>
    <property type="match status" value="2"/>
</dbReference>
<accession>A0A3G2I519</accession>
<name>A0A3G2I519_BUCRM</name>
<dbReference type="InterPro" id="IPR032859">
    <property type="entry name" value="KH_dom-like"/>
</dbReference>
<comment type="subunit">
    <text evidence="8">Associates with the 50S ribosomal subunit.</text>
</comment>
<dbReference type="InterPro" id="IPR006073">
    <property type="entry name" value="GTP-bd"/>
</dbReference>
<dbReference type="InterPro" id="IPR031166">
    <property type="entry name" value="G_ENGA"/>
</dbReference>
<evidence type="ECO:0000259" key="11">
    <source>
        <dbReference type="PROSITE" id="PS51712"/>
    </source>
</evidence>
<dbReference type="OrthoDB" id="9805918at2"/>
<evidence type="ECO:0000256" key="2">
    <source>
        <dbReference type="ARBA" id="ARBA00020953"/>
    </source>
</evidence>
<dbReference type="InterPro" id="IPR027417">
    <property type="entry name" value="P-loop_NTPase"/>
</dbReference>
<dbReference type="PIRSF" id="PIRSF006485">
    <property type="entry name" value="GTP-binding_EngA"/>
    <property type="match status" value="1"/>
</dbReference>
<dbReference type="NCBIfam" id="TIGR00231">
    <property type="entry name" value="small_GTP"/>
    <property type="match status" value="2"/>
</dbReference>
<evidence type="ECO:0000256" key="6">
    <source>
        <dbReference type="ARBA" id="ARBA00023134"/>
    </source>
</evidence>
<evidence type="ECO:0000256" key="4">
    <source>
        <dbReference type="ARBA" id="ARBA00022737"/>
    </source>
</evidence>
<dbReference type="CDD" id="cd01895">
    <property type="entry name" value="EngA2"/>
    <property type="match status" value="1"/>
</dbReference>
<dbReference type="GO" id="GO:0042254">
    <property type="term" value="P:ribosome biogenesis"/>
    <property type="evidence" value="ECO:0007669"/>
    <property type="project" value="UniProtKB-KW"/>
</dbReference>
<proteinExistence type="inferred from homology"/>
<dbReference type="SUPFAM" id="SSF52540">
    <property type="entry name" value="P-loop containing nucleoside triphosphate hydrolases"/>
    <property type="match status" value="2"/>
</dbReference>
<feature type="binding site" evidence="8">
    <location>
        <begin position="194"/>
        <end position="201"/>
    </location>
    <ligand>
        <name>GTP</name>
        <dbReference type="ChEBI" id="CHEBI:37565"/>
        <label>2</label>
    </ligand>
</feature>
<feature type="binding site" evidence="8">
    <location>
        <begin position="57"/>
        <end position="61"/>
    </location>
    <ligand>
        <name>GTP</name>
        <dbReference type="ChEBI" id="CHEBI:37565"/>
        <label>1</label>
    </ligand>
</feature>
<feature type="domain" description="EngA-type G" evidence="11">
    <location>
        <begin position="3"/>
        <end position="167"/>
    </location>
</feature>
<evidence type="ECO:0000256" key="10">
    <source>
        <dbReference type="RuleBase" id="RU004481"/>
    </source>
</evidence>
<protein>
    <recommendedName>
        <fullName evidence="2 8">GTPase Der</fullName>
    </recommendedName>
    <alternativeName>
        <fullName evidence="7 8">GTP-binding protein EngA</fullName>
    </alternativeName>
</protein>
<dbReference type="Pfam" id="PF14714">
    <property type="entry name" value="KH_dom-like"/>
    <property type="match status" value="1"/>
</dbReference>
<dbReference type="PANTHER" id="PTHR43834">
    <property type="entry name" value="GTPASE DER"/>
    <property type="match status" value="1"/>
</dbReference>
<sequence>MLPIIVLIGRTNVGKSTLFNILSRTRKALVADYPGLTKDRNYGSCYLTENKKIIIVDTAGLDFKLQKIEKKSHEQTLKAIQECDGILFLVDARDGIMPQEYEIAEEIRKYQKKTILVINKVDGIKEDSKINEFYSLGFKENIKISASHNQGINSLISKYLTPWITKKFKETNLEKNSQEHSIREKISVTVACIGKPNVGKSTLINSIIMKKRMITSKTPGTTVDTVSVPIKYNNKNYIFIDTAGTSKKKSKKNKIEKFSTIKTLQTIEKSDLTLLVIDAKNEISNQDLLLANFVEESGKPLIIVINKCDLLKLSEKKNLQNLIKYQLKYYFFSRIHFISALYNEGTFELFQSIDMSYNSSKRKIQTSELMKIMHTAIKKHHPPMINGRRIKLKYVHLGSSNPVKIIIHGNQVKNLSLSYKKYLKNFFYETLKMNGIPIKIQFKETINPYISKK</sequence>
<evidence type="ECO:0000256" key="1">
    <source>
        <dbReference type="ARBA" id="ARBA00008279"/>
    </source>
</evidence>
<dbReference type="PANTHER" id="PTHR43834:SF6">
    <property type="entry name" value="GTPASE DER"/>
    <property type="match status" value="1"/>
</dbReference>
<dbReference type="RefSeq" id="WP_158361003.1">
    <property type="nucleotide sequence ID" value="NZ_CP032759.1"/>
</dbReference>
<evidence type="ECO:0000256" key="7">
    <source>
        <dbReference type="ARBA" id="ARBA00032345"/>
    </source>
</evidence>
<dbReference type="Proteomes" id="UP000271533">
    <property type="component" value="Chromosome"/>
</dbReference>
<organism evidence="12 13">
    <name type="scientific">Buchnera aphidicola subsp. Rhopalosiphum maidis</name>
    <dbReference type="NCBI Taxonomy" id="118109"/>
    <lineage>
        <taxon>Bacteria</taxon>
        <taxon>Pseudomonadati</taxon>
        <taxon>Pseudomonadota</taxon>
        <taxon>Gammaproteobacteria</taxon>
        <taxon>Enterobacterales</taxon>
        <taxon>Erwiniaceae</taxon>
        <taxon>Buchnera</taxon>
    </lineage>
</organism>
<dbReference type="GO" id="GO:0043022">
    <property type="term" value="F:ribosome binding"/>
    <property type="evidence" value="ECO:0007669"/>
    <property type="project" value="TreeGrafter"/>
</dbReference>
<dbReference type="FunFam" id="3.30.300.20:FF:000004">
    <property type="entry name" value="GTPase Der"/>
    <property type="match status" value="1"/>
</dbReference>
<keyword evidence="5 8" id="KW-0547">Nucleotide-binding</keyword>
<feature type="binding site" evidence="8">
    <location>
        <begin position="119"/>
        <end position="122"/>
    </location>
    <ligand>
        <name>GTP</name>
        <dbReference type="ChEBI" id="CHEBI:37565"/>
        <label>1</label>
    </ligand>
</feature>
<dbReference type="Gene3D" id="3.30.300.20">
    <property type="match status" value="1"/>
</dbReference>
<gene>
    <name evidence="8 12" type="primary">der</name>
    <name evidence="12" type="ORF">D8S97_00675</name>
</gene>
<keyword evidence="4 10" id="KW-0677">Repeat</keyword>
<dbReference type="GO" id="GO:0005525">
    <property type="term" value="F:GTP binding"/>
    <property type="evidence" value="ECO:0007669"/>
    <property type="project" value="UniProtKB-UniRule"/>
</dbReference>
<dbReference type="PRINTS" id="PR00326">
    <property type="entry name" value="GTP1OBG"/>
</dbReference>
<dbReference type="AlphaFoldDB" id="A0A3G2I519"/>
<dbReference type="CDD" id="cd01894">
    <property type="entry name" value="EngA1"/>
    <property type="match status" value="1"/>
</dbReference>
<evidence type="ECO:0000313" key="13">
    <source>
        <dbReference type="Proteomes" id="UP000271533"/>
    </source>
</evidence>
<keyword evidence="3 8" id="KW-0690">Ribosome biogenesis</keyword>
<dbReference type="InterPro" id="IPR015946">
    <property type="entry name" value="KH_dom-like_a/b"/>
</dbReference>
<feature type="domain" description="EngA-type G" evidence="11">
    <location>
        <begin position="188"/>
        <end position="361"/>
    </location>
</feature>
<keyword evidence="6 8" id="KW-0342">GTP-binding</keyword>
<evidence type="ECO:0000256" key="5">
    <source>
        <dbReference type="ARBA" id="ARBA00022741"/>
    </source>
</evidence>
<feature type="binding site" evidence="8">
    <location>
        <begin position="9"/>
        <end position="16"/>
    </location>
    <ligand>
        <name>GTP</name>
        <dbReference type="ChEBI" id="CHEBI:37565"/>
        <label>1</label>
    </ligand>
</feature>
<dbReference type="Pfam" id="PF01926">
    <property type="entry name" value="MMR_HSR1"/>
    <property type="match status" value="2"/>
</dbReference>
<dbReference type="NCBIfam" id="TIGR03594">
    <property type="entry name" value="GTPase_EngA"/>
    <property type="match status" value="1"/>
</dbReference>
<comment type="function">
    <text evidence="8 10">GTPase that plays an essential role in the late steps of ribosome biogenesis.</text>
</comment>
<evidence type="ECO:0000313" key="12">
    <source>
        <dbReference type="EMBL" id="AYN24500.1"/>
    </source>
</evidence>
<evidence type="ECO:0000256" key="8">
    <source>
        <dbReference type="HAMAP-Rule" id="MF_00195"/>
    </source>
</evidence>